<reference evidence="1 2" key="1">
    <citation type="submission" date="2024-06" db="EMBL/GenBank/DDBJ databases">
        <title>The Natural Products Discovery Center: Release of the First 8490 Sequenced Strains for Exploring Actinobacteria Biosynthetic Diversity.</title>
        <authorList>
            <person name="Kalkreuter E."/>
            <person name="Kautsar S.A."/>
            <person name="Yang D."/>
            <person name="Bader C.D."/>
            <person name="Teijaro C.N."/>
            <person name="Fluegel L."/>
            <person name="Davis C.M."/>
            <person name="Simpson J.R."/>
            <person name="Lauterbach L."/>
            <person name="Steele A.D."/>
            <person name="Gui C."/>
            <person name="Meng S."/>
            <person name="Li G."/>
            <person name="Viehrig K."/>
            <person name="Ye F."/>
            <person name="Su P."/>
            <person name="Kiefer A.F."/>
            <person name="Nichols A."/>
            <person name="Cepeda A.J."/>
            <person name="Yan W."/>
            <person name="Fan B."/>
            <person name="Jiang Y."/>
            <person name="Adhikari A."/>
            <person name="Zheng C.-J."/>
            <person name="Schuster L."/>
            <person name="Cowan T.M."/>
            <person name="Smanski M.J."/>
            <person name="Chevrette M.G."/>
            <person name="De Carvalho L.P.S."/>
            <person name="Shen B."/>
        </authorList>
    </citation>
    <scope>NUCLEOTIDE SEQUENCE [LARGE SCALE GENOMIC DNA]</scope>
    <source>
        <strain evidence="1 2">NPDC033039</strain>
    </source>
</reference>
<accession>A0ABV2YXF3</accession>
<name>A0ABV2YXF3_9ACTN</name>
<evidence type="ECO:0000313" key="1">
    <source>
        <dbReference type="EMBL" id="MEU3710432.1"/>
    </source>
</evidence>
<keyword evidence="2" id="KW-1185">Reference proteome</keyword>
<evidence type="ECO:0000313" key="2">
    <source>
        <dbReference type="Proteomes" id="UP001550853"/>
    </source>
</evidence>
<gene>
    <name evidence="1" type="ORF">AB0E61_10045</name>
</gene>
<protein>
    <submittedName>
        <fullName evidence="1">Uncharacterized protein</fullName>
    </submittedName>
</protein>
<dbReference type="RefSeq" id="WP_245655166.1">
    <property type="nucleotide sequence ID" value="NZ_JBEZVI010000006.1"/>
</dbReference>
<dbReference type="Proteomes" id="UP001550853">
    <property type="component" value="Unassembled WGS sequence"/>
</dbReference>
<sequence>MATRCSLPSWDCPPPDAEVRWVYQPVEVHFPDGHWAVGRITAWWTDENGAQWCRMRTTPGGRPPRWFRYDPDTIHLLPSSGI</sequence>
<dbReference type="EMBL" id="JBEZVI010000006">
    <property type="protein sequence ID" value="MEU3710432.1"/>
    <property type="molecule type" value="Genomic_DNA"/>
</dbReference>
<organism evidence="1 2">
    <name type="scientific">Streptomyces catenulae</name>
    <dbReference type="NCBI Taxonomy" id="66875"/>
    <lineage>
        <taxon>Bacteria</taxon>
        <taxon>Bacillati</taxon>
        <taxon>Actinomycetota</taxon>
        <taxon>Actinomycetes</taxon>
        <taxon>Kitasatosporales</taxon>
        <taxon>Streptomycetaceae</taxon>
        <taxon>Streptomyces</taxon>
    </lineage>
</organism>
<proteinExistence type="predicted"/>
<comment type="caution">
    <text evidence="1">The sequence shown here is derived from an EMBL/GenBank/DDBJ whole genome shotgun (WGS) entry which is preliminary data.</text>
</comment>